<dbReference type="GO" id="GO:0008380">
    <property type="term" value="P:RNA splicing"/>
    <property type="evidence" value="ECO:0007669"/>
    <property type="project" value="UniProtKB-KW"/>
</dbReference>
<feature type="domain" description="Virilizer N-terminal" evidence="7">
    <location>
        <begin position="10"/>
        <end position="317"/>
    </location>
</feature>
<dbReference type="InterPro" id="IPR031801">
    <property type="entry name" value="VIR_N"/>
</dbReference>
<keyword evidence="5" id="KW-0539">Nucleus</keyword>
<keyword evidence="9" id="KW-1185">Reference proteome</keyword>
<feature type="region of interest" description="Disordered" evidence="6">
    <location>
        <begin position="137"/>
        <end position="178"/>
    </location>
</feature>
<feature type="region of interest" description="Disordered" evidence="6">
    <location>
        <begin position="219"/>
        <end position="371"/>
    </location>
</feature>
<dbReference type="GO" id="GO:0005634">
    <property type="term" value="C:nucleus"/>
    <property type="evidence" value="ECO:0007669"/>
    <property type="project" value="UniProtKB-SubCell"/>
</dbReference>
<dbReference type="Proteomes" id="UP000678499">
    <property type="component" value="Unassembled WGS sequence"/>
</dbReference>
<accession>A0A7R9GHQ4</accession>
<dbReference type="GO" id="GO:0003723">
    <property type="term" value="F:RNA binding"/>
    <property type="evidence" value="ECO:0007669"/>
    <property type="project" value="TreeGrafter"/>
</dbReference>
<protein>
    <recommendedName>
        <fullName evidence="7">Virilizer N-terminal domain-containing protein</fullName>
    </recommendedName>
</protein>
<evidence type="ECO:0000256" key="5">
    <source>
        <dbReference type="ARBA" id="ARBA00023242"/>
    </source>
</evidence>
<dbReference type="PANTHER" id="PTHR23185">
    <property type="entry name" value="PROTEIN VIRILIZER HOMOLOG"/>
    <property type="match status" value="1"/>
</dbReference>
<feature type="compositionally biased region" description="Polar residues" evidence="6">
    <location>
        <begin position="264"/>
        <end position="273"/>
    </location>
</feature>
<dbReference type="OrthoDB" id="2011702at2759"/>
<evidence type="ECO:0000256" key="1">
    <source>
        <dbReference type="ARBA" id="ARBA00004123"/>
    </source>
</evidence>
<dbReference type="EMBL" id="CAJPEX010002872">
    <property type="protein sequence ID" value="CAG0921600.1"/>
    <property type="molecule type" value="Genomic_DNA"/>
</dbReference>
<evidence type="ECO:0000256" key="2">
    <source>
        <dbReference type="ARBA" id="ARBA00008371"/>
    </source>
</evidence>
<organism evidence="8">
    <name type="scientific">Notodromas monacha</name>
    <dbReference type="NCBI Taxonomy" id="399045"/>
    <lineage>
        <taxon>Eukaryota</taxon>
        <taxon>Metazoa</taxon>
        <taxon>Ecdysozoa</taxon>
        <taxon>Arthropoda</taxon>
        <taxon>Crustacea</taxon>
        <taxon>Oligostraca</taxon>
        <taxon>Ostracoda</taxon>
        <taxon>Podocopa</taxon>
        <taxon>Podocopida</taxon>
        <taxon>Cypridocopina</taxon>
        <taxon>Cypridoidea</taxon>
        <taxon>Cyprididae</taxon>
        <taxon>Notodromas</taxon>
    </lineage>
</organism>
<evidence type="ECO:0000256" key="4">
    <source>
        <dbReference type="ARBA" id="ARBA00023187"/>
    </source>
</evidence>
<name>A0A7R9GHQ4_9CRUS</name>
<dbReference type="PANTHER" id="PTHR23185:SF0">
    <property type="entry name" value="PROTEIN VIRILIZER HOMOLOG"/>
    <property type="match status" value="1"/>
</dbReference>
<feature type="compositionally biased region" description="Acidic residues" evidence="6">
    <location>
        <begin position="624"/>
        <end position="640"/>
    </location>
</feature>
<dbReference type="Pfam" id="PF15912">
    <property type="entry name" value="VIR_N"/>
    <property type="match status" value="1"/>
</dbReference>
<dbReference type="GO" id="GO:0006397">
    <property type="term" value="P:mRNA processing"/>
    <property type="evidence" value="ECO:0007669"/>
    <property type="project" value="UniProtKB-KW"/>
</dbReference>
<feature type="compositionally biased region" description="Basic residues" evidence="6">
    <location>
        <begin position="284"/>
        <end position="299"/>
    </location>
</feature>
<feature type="region of interest" description="Disordered" evidence="6">
    <location>
        <begin position="614"/>
        <end position="640"/>
    </location>
</feature>
<keyword evidence="3" id="KW-0507">mRNA processing</keyword>
<sequence length="1429" mass="155269">MVSDDALEVKLLFFDTFLHAQQELNLDLVQFPDPVYVKEIRVIPLGAKVSHGDLCGGNIMGATNPSKFSLEFFVNDLINPGASTFEPLGTLQYDEQSCIILRCENEIPTDGLVLRGLYSAVTLAVLGNRANIQVETPKIPDAELPETTDSSGIQTTPTIATSPSAAETSQSTPIEVDQSHVVEIFADLDEPRRDLDLPKSELDSRDSCAKDFCREVASSVKPDCQLSPDPGLRVEDDDDDDRVFSDKARNRSRSNSVDAGHGRSSVSIKLSGSQHRRDSIHSRSSYRRLSRSSPRRRRGSGTDEEQRSRSAYRSSGSEDEPASTTIDEGPAAALVVSRSPRDASPKHDIDSPNCNPASSLVPDSGPAPLSSSYQDFEEIISDDDLPEEMGEHDVDHNQKDEELTGLKVFDPMAGVEFQPLICIPDPSLTEGELETRKLLLLQAFEEPRDAEEEFEADERLPDAAKKVSQLVVNLPEPESSSVWVNSVEEVIPLLPKAVAQLMHMGRTSGILDVLLSWAEFGTDFDAALEQVDCNYVLRHLKAGIRLCSGICSCSPAIASRLLQRRIQHRLLNLYEQDHMSVPMKLLILQAVDKTLDLKLGFDLAVREVRHGRKRGASGKRSESEPDIDDDDDMSDVDDTGSDPTLYERLCRFVLSSRGSSRLRVAVVRLLNKFHFWELLETLGKEIEDLLGTDSRKQKAEEILQILEEILRVYRRAGVNLGQPGQQLPATRQLRVPPPVGDPYRGVFSALQTYSLLEVLLILACVPGRGEEARKAKVCRFLDDFSASLKGLAFLSANGELLAAILRAVMPKPPGGIAGDDERSPDAGSQSGEITGGRFAQMLGVQIIYYLQALKLVDMLFRHLACAVPQKTDLDPDSEVSRSASPVRKRLDTEELVETMKDLYGLTFQPAGKCGVAHVLGLERNLDAILPFLAINTVSPACRGYALGLLQCALQGNDSADIFLRYGGCEPESLCCTLEALADAVVREKEADLVDPATGTRKSIYTSVGYASQAHFSYIETTISDLLALLEPVRNPLSLDPETGVVILCDIVAKQISQIQFDSEVPPPFPFALLTSLRVLRTMAIPWDVSCGDGVDSEEEKQEDADLRFDAAMIAMFSADLMSSLKTLLIRLSDFYVQPTASLRLFGGSSPVALASLLDVSVALFHRLTVAVIDALNEDFKDLTLAPVFLSSYSLAVALGAGQNAVLCVERAVRRVQRRCLDALAAHLRPRLRSTRTVSVSGDGKEEDGGGGGGVCHAGAGGVGAGGEDASAAGKSLWTNVLKRVFEHLQTGPHLWLSGVRVLSALLPLPLPLQVPKGTRVSEEEAEECERQRKLWCAHVCCLGEKPFAVLQVLPRSSSLTLSATLKRIVTQLAELGAPIAIVVARSLLVGAACCLDDGVDASAVRCLSFLASVLGVATVKAAVLFVIDG</sequence>
<evidence type="ECO:0000313" key="8">
    <source>
        <dbReference type="EMBL" id="CAD7281448.1"/>
    </source>
</evidence>
<evidence type="ECO:0000313" key="9">
    <source>
        <dbReference type="Proteomes" id="UP000678499"/>
    </source>
</evidence>
<comment type="subcellular location">
    <subcellularLocation>
        <location evidence="1">Nucleus</location>
    </subcellularLocation>
</comment>
<comment type="similarity">
    <text evidence="2">Belongs to the vir family.</text>
</comment>
<gene>
    <name evidence="8" type="ORF">NMOB1V02_LOCUS9093</name>
</gene>
<feature type="compositionally biased region" description="Low complexity" evidence="6">
    <location>
        <begin position="155"/>
        <end position="169"/>
    </location>
</feature>
<dbReference type="GO" id="GO:0036396">
    <property type="term" value="C:RNA N6-methyladenosine methyltransferase complex"/>
    <property type="evidence" value="ECO:0007669"/>
    <property type="project" value="TreeGrafter"/>
</dbReference>
<evidence type="ECO:0000256" key="6">
    <source>
        <dbReference type="SAM" id="MobiDB-lite"/>
    </source>
</evidence>
<reference evidence="8" key="1">
    <citation type="submission" date="2020-11" db="EMBL/GenBank/DDBJ databases">
        <authorList>
            <person name="Tran Van P."/>
        </authorList>
    </citation>
    <scope>NUCLEOTIDE SEQUENCE</scope>
</reference>
<keyword evidence="4" id="KW-0508">mRNA splicing</keyword>
<dbReference type="EMBL" id="OA884909">
    <property type="protein sequence ID" value="CAD7281448.1"/>
    <property type="molecule type" value="Genomic_DNA"/>
</dbReference>
<feature type="compositionally biased region" description="Basic and acidic residues" evidence="6">
    <location>
        <begin position="339"/>
        <end position="350"/>
    </location>
</feature>
<evidence type="ECO:0000256" key="3">
    <source>
        <dbReference type="ARBA" id="ARBA00022664"/>
    </source>
</evidence>
<proteinExistence type="inferred from homology"/>
<evidence type="ECO:0000259" key="7">
    <source>
        <dbReference type="Pfam" id="PF15912"/>
    </source>
</evidence>
<dbReference type="InterPro" id="IPR026736">
    <property type="entry name" value="Virilizer"/>
</dbReference>